<evidence type="ECO:0008006" key="4">
    <source>
        <dbReference type="Google" id="ProtNLM"/>
    </source>
</evidence>
<keyword evidence="1" id="KW-0732">Signal</keyword>
<evidence type="ECO:0000313" key="2">
    <source>
        <dbReference type="EMBL" id="BDG01582.1"/>
    </source>
</evidence>
<proteinExistence type="predicted"/>
<dbReference type="Proteomes" id="UP001162891">
    <property type="component" value="Chromosome"/>
</dbReference>
<evidence type="ECO:0000256" key="1">
    <source>
        <dbReference type="SAM" id="SignalP"/>
    </source>
</evidence>
<feature type="chain" id="PRO_5047513818" description="Lipoprotein" evidence="1">
    <location>
        <begin position="21"/>
        <end position="374"/>
    </location>
</feature>
<dbReference type="EMBL" id="AP025591">
    <property type="protein sequence ID" value="BDG01582.1"/>
    <property type="molecule type" value="Genomic_DNA"/>
</dbReference>
<evidence type="ECO:0000313" key="3">
    <source>
        <dbReference type="Proteomes" id="UP001162891"/>
    </source>
</evidence>
<dbReference type="PROSITE" id="PS51257">
    <property type="entry name" value="PROKAR_LIPOPROTEIN"/>
    <property type="match status" value="1"/>
</dbReference>
<name>A0ABN6MNX1_9BACT</name>
<dbReference type="RefSeq" id="WP_248358250.1">
    <property type="nucleotide sequence ID" value="NZ_AP025591.1"/>
</dbReference>
<sequence length="374" mass="37918">MIRNVPRCAPAALAALAALAACTPKFDPASSVRELRVLAVRAEPPEIAPPGDPSAPGTAALDTLVALPAFVVDPSPQVVVLHLACTPDPGNPTSTACVQFQTLSDPAQLLGGVDPASACAAPGTGKRGAISFGGVEACGLAGCGPVTVRRDPADPASDVTLPAPRYLLPADFSFDAYPASAPERVLGLEADDLALAVQATPAELAPLAAAADACATLAAAGARFETLWSSRPHVVSLKRIQIRGPAAPSPPNHNPAVSGITLGGAALTPPGGSPARIAPGKVADLLPVLPGDFAALRETYVRSDSSGAPIETRQEDWSFSWFATAGDIDLLHTTDPSEADAYTAPASGRVLLWSVVRDLRGGVAWTVADAEAAP</sequence>
<accession>A0ABN6MNX1</accession>
<organism evidence="2 3">
    <name type="scientific">Anaeromyxobacter oryzae</name>
    <dbReference type="NCBI Taxonomy" id="2918170"/>
    <lineage>
        <taxon>Bacteria</taxon>
        <taxon>Pseudomonadati</taxon>
        <taxon>Myxococcota</taxon>
        <taxon>Myxococcia</taxon>
        <taxon>Myxococcales</taxon>
        <taxon>Cystobacterineae</taxon>
        <taxon>Anaeromyxobacteraceae</taxon>
        <taxon>Anaeromyxobacter</taxon>
    </lineage>
</organism>
<reference evidence="3" key="1">
    <citation type="journal article" date="2022" name="Int. J. Syst. Evol. Microbiol.">
        <title>Anaeromyxobacter oryzae sp. nov., Anaeromyxobacter diazotrophicus sp. nov. and Anaeromyxobacter paludicola sp. nov., isolated from paddy soils.</title>
        <authorList>
            <person name="Itoh H."/>
            <person name="Xu Z."/>
            <person name="Mise K."/>
            <person name="Masuda Y."/>
            <person name="Ushijima N."/>
            <person name="Hayakawa C."/>
            <person name="Shiratori Y."/>
            <person name="Senoo K."/>
        </authorList>
    </citation>
    <scope>NUCLEOTIDE SEQUENCE [LARGE SCALE GENOMIC DNA]</scope>
    <source>
        <strain evidence="3">Red232</strain>
    </source>
</reference>
<feature type="signal peptide" evidence="1">
    <location>
        <begin position="1"/>
        <end position="20"/>
    </location>
</feature>
<keyword evidence="3" id="KW-1185">Reference proteome</keyword>
<gene>
    <name evidence="2" type="ORF">AMOR_05780</name>
</gene>
<protein>
    <recommendedName>
        <fullName evidence="4">Lipoprotein</fullName>
    </recommendedName>
</protein>